<dbReference type="Gene3D" id="1.10.287.70">
    <property type="match status" value="1"/>
</dbReference>
<dbReference type="SUPFAM" id="SSF81324">
    <property type="entry name" value="Voltage-gated potassium channels"/>
    <property type="match status" value="1"/>
</dbReference>
<feature type="transmembrane region" description="Helical" evidence="9">
    <location>
        <begin position="12"/>
        <end position="31"/>
    </location>
</feature>
<evidence type="ECO:0000256" key="1">
    <source>
        <dbReference type="ARBA" id="ARBA00004141"/>
    </source>
</evidence>
<feature type="domain" description="Potassium channel" evidence="10">
    <location>
        <begin position="141"/>
        <end position="198"/>
    </location>
</feature>
<dbReference type="Gene3D" id="1.20.5.110">
    <property type="match status" value="1"/>
</dbReference>
<reference evidence="11 12" key="1">
    <citation type="submission" date="2024-09" db="EMBL/GenBank/DDBJ databases">
        <authorList>
            <person name="Sun Q."/>
            <person name="Mori K."/>
        </authorList>
    </citation>
    <scope>NUCLEOTIDE SEQUENCE [LARGE SCALE GENOMIC DNA]</scope>
    <source>
        <strain evidence="11 12">JCM 1342</strain>
    </source>
</reference>
<sequence>MTEERWRQLTYWPLLISSIVFILVYSWQVIADLQGTLYLIARVFILLTWLSFAADYLVRLMLADTRGRWFREHIFDLLVVALPVLKPLRLLKALTLIHSLRRTAGTALRSSIAIYGAGAAAILIWIAALAELDAERGAPGANIETFGDAVWWAFVTITTVGYGDYFPVTAWGRIVAVLLMCGGVALVGVVTATLASWVLERAAIGRDTDEPATRGQLRDVSHKIDDISARLPPPPAPKESADAR</sequence>
<evidence type="ECO:0000259" key="10">
    <source>
        <dbReference type="Pfam" id="PF07885"/>
    </source>
</evidence>
<evidence type="ECO:0000256" key="2">
    <source>
        <dbReference type="ARBA" id="ARBA00022448"/>
    </source>
</evidence>
<comment type="subcellular location">
    <subcellularLocation>
        <location evidence="1">Membrane</location>
        <topology evidence="1">Multi-pass membrane protein</topology>
    </subcellularLocation>
</comment>
<name>A0ABV5SXK5_9MICO</name>
<evidence type="ECO:0000256" key="7">
    <source>
        <dbReference type="ARBA" id="ARBA00023303"/>
    </source>
</evidence>
<evidence type="ECO:0000256" key="4">
    <source>
        <dbReference type="ARBA" id="ARBA00022989"/>
    </source>
</evidence>
<evidence type="ECO:0000256" key="9">
    <source>
        <dbReference type="SAM" id="Phobius"/>
    </source>
</evidence>
<keyword evidence="5" id="KW-0406">Ion transport</keyword>
<evidence type="ECO:0000313" key="12">
    <source>
        <dbReference type="Proteomes" id="UP001589611"/>
    </source>
</evidence>
<feature type="compositionally biased region" description="Basic and acidic residues" evidence="8">
    <location>
        <begin position="210"/>
        <end position="228"/>
    </location>
</feature>
<feature type="region of interest" description="Disordered" evidence="8">
    <location>
        <begin position="210"/>
        <end position="244"/>
    </location>
</feature>
<gene>
    <name evidence="11" type="ORF">ACFFPJ_01260</name>
</gene>
<dbReference type="InterPro" id="IPR027359">
    <property type="entry name" value="Volt_channel_dom_sf"/>
</dbReference>
<feature type="transmembrane region" description="Helical" evidence="9">
    <location>
        <begin position="37"/>
        <end position="62"/>
    </location>
</feature>
<comment type="caution">
    <text evidence="11">The sequence shown here is derived from an EMBL/GenBank/DDBJ whole genome shotgun (WGS) entry which is preliminary data.</text>
</comment>
<dbReference type="InterPro" id="IPR013099">
    <property type="entry name" value="K_chnl_dom"/>
</dbReference>
<evidence type="ECO:0000256" key="5">
    <source>
        <dbReference type="ARBA" id="ARBA00023065"/>
    </source>
</evidence>
<keyword evidence="2" id="KW-0813">Transport</keyword>
<feature type="transmembrane region" description="Helical" evidence="9">
    <location>
        <begin position="112"/>
        <end position="130"/>
    </location>
</feature>
<dbReference type="Gene3D" id="1.20.120.350">
    <property type="entry name" value="Voltage-gated potassium channels. Chain C"/>
    <property type="match status" value="1"/>
</dbReference>
<proteinExistence type="predicted"/>
<feature type="transmembrane region" description="Helical" evidence="9">
    <location>
        <begin position="174"/>
        <end position="199"/>
    </location>
</feature>
<evidence type="ECO:0000256" key="3">
    <source>
        <dbReference type="ARBA" id="ARBA00022692"/>
    </source>
</evidence>
<evidence type="ECO:0000313" key="11">
    <source>
        <dbReference type="EMBL" id="MFB9644421.1"/>
    </source>
</evidence>
<keyword evidence="7 11" id="KW-0407">Ion channel</keyword>
<dbReference type="Proteomes" id="UP001589611">
    <property type="component" value="Unassembled WGS sequence"/>
</dbReference>
<keyword evidence="12" id="KW-1185">Reference proteome</keyword>
<dbReference type="PANTHER" id="PTHR11537:SF254">
    <property type="entry name" value="POTASSIUM VOLTAGE-GATED CHANNEL PROTEIN SHAB"/>
    <property type="match status" value="1"/>
</dbReference>
<accession>A0ABV5SXK5</accession>
<feature type="transmembrane region" description="Helical" evidence="9">
    <location>
        <begin position="150"/>
        <end position="168"/>
    </location>
</feature>
<dbReference type="GO" id="GO:0034220">
    <property type="term" value="P:monoatomic ion transmembrane transport"/>
    <property type="evidence" value="ECO:0007669"/>
    <property type="project" value="UniProtKB-KW"/>
</dbReference>
<organism evidence="11 12">
    <name type="scientific">Microbacterium terregens</name>
    <dbReference type="NCBI Taxonomy" id="69363"/>
    <lineage>
        <taxon>Bacteria</taxon>
        <taxon>Bacillati</taxon>
        <taxon>Actinomycetota</taxon>
        <taxon>Actinomycetes</taxon>
        <taxon>Micrococcales</taxon>
        <taxon>Microbacteriaceae</taxon>
        <taxon>Microbacterium</taxon>
    </lineage>
</organism>
<keyword evidence="4 9" id="KW-1133">Transmembrane helix</keyword>
<dbReference type="PANTHER" id="PTHR11537">
    <property type="entry name" value="VOLTAGE-GATED POTASSIUM CHANNEL"/>
    <property type="match status" value="1"/>
</dbReference>
<evidence type="ECO:0000256" key="6">
    <source>
        <dbReference type="ARBA" id="ARBA00023136"/>
    </source>
</evidence>
<dbReference type="InterPro" id="IPR028325">
    <property type="entry name" value="VG_K_chnl"/>
</dbReference>
<protein>
    <submittedName>
        <fullName evidence="11">Potassium channel family protein</fullName>
    </submittedName>
</protein>
<keyword evidence="6 9" id="KW-0472">Membrane</keyword>
<keyword evidence="3 9" id="KW-0812">Transmembrane</keyword>
<dbReference type="Pfam" id="PF07885">
    <property type="entry name" value="Ion_trans_2"/>
    <property type="match status" value="1"/>
</dbReference>
<evidence type="ECO:0000256" key="8">
    <source>
        <dbReference type="SAM" id="MobiDB-lite"/>
    </source>
</evidence>
<dbReference type="EMBL" id="JBHMBE010000001">
    <property type="protein sequence ID" value="MFB9644421.1"/>
    <property type="molecule type" value="Genomic_DNA"/>
</dbReference>
<dbReference type="RefSeq" id="WP_344710867.1">
    <property type="nucleotide sequence ID" value="NZ_BAAAWH010000001.1"/>
</dbReference>